<dbReference type="SUPFAM" id="SSF58104">
    <property type="entry name" value="Methyl-accepting chemotaxis protein (MCP) signaling domain"/>
    <property type="match status" value="1"/>
</dbReference>
<dbReference type="EMBL" id="CP000487">
    <property type="protein sequence ID" value="ABK81875.1"/>
    <property type="molecule type" value="Genomic_DNA"/>
</dbReference>
<evidence type="ECO:0000313" key="6">
    <source>
        <dbReference type="Proteomes" id="UP000000760"/>
    </source>
</evidence>
<keyword evidence="1 2" id="KW-0807">Transducer</keyword>
<feature type="domain" description="Methyl-accepting transducer" evidence="4">
    <location>
        <begin position="511"/>
        <end position="731"/>
    </location>
</feature>
<proteinExistence type="predicted"/>
<reference evidence="6" key="1">
    <citation type="submission" date="2006-11" db="EMBL/GenBank/DDBJ databases">
        <title>Sequence of Campylobacter fetus subsp. fetus 82-40.</title>
        <authorList>
            <person name="Fouts D.E."/>
            <person name="Nelson K.E."/>
        </authorList>
    </citation>
    <scope>NUCLEOTIDE SEQUENCE [LARGE SCALE GENOMIC DNA]</scope>
    <source>
        <strain evidence="6">82-40</strain>
    </source>
</reference>
<dbReference type="Pfam" id="PF00015">
    <property type="entry name" value="MCPsignal"/>
    <property type="match status" value="1"/>
</dbReference>
<dbReference type="PANTHER" id="PTHR32089">
    <property type="entry name" value="METHYL-ACCEPTING CHEMOTAXIS PROTEIN MCPB"/>
    <property type="match status" value="1"/>
</dbReference>
<sequence>MILAKFNIWYYAMLNLISLNHKERKMMGGGALKNLKLGTKLVLIVGIIITIGIAILSYIVARQTSSNMTKNAEYIITNDAFKYAATIEGMMNEIIATTQSAHAVIDDFFHRVPMNEIKLENIESILSNVFDSSLYADYAMLYLTNPPEQFKGINKYTTESGKFLILFHDEDTSKKGGIESMQASDTAINDSILKKALIEGNPNGNRVFVGNVEKISFGSNSFIGINVALPIFNNDSKKPIGVIAFSLNFKEISNFLLDNKLDSFSGYTKAIIAKDGTIAVHDNSNIILKKIQDINPHAKALADAVAKNEFKIFSNYTTSTGVSSYAVVAPFTTARDSSNWAIVTKAPIDSVFAPLYSLQKTIFVASLIFLVVSLAFIYFYIKANLAMRLPILLNALDSFFKFINHESKEVQMIKIHANDELGAMGNMINANIAKTRDSLIKDQEAVQQSVETAKEIEGGNLTARIVKDPANPQLIELKNVLNKMLLVLQNKVGSNMNEINRVFNSYKSLDFTTNIANAKGEVEVTTNVLGDEIKEMLRSSLSFAKDLAEQSKELRESMQKLTDGSRTQAHSLEQSAAAVEQISCSMQSISDRTVETTKQAEDIKNIVGVIKDIADQTNLLALNAAIEAARAGEHGRGFAVVADEVRKLAERTNNSLGEIEVNVNILVQSVNDMSESIKEQTIGLGQINESIAQLESVTQTNVGIANTTNDITQNVNTIADNILADVNKKKF</sequence>
<feature type="transmembrane region" description="Helical" evidence="3">
    <location>
        <begin position="41"/>
        <end position="61"/>
    </location>
</feature>
<dbReference type="InterPro" id="IPR004089">
    <property type="entry name" value="MCPsignal_dom"/>
</dbReference>
<keyword evidence="3" id="KW-0812">Transmembrane</keyword>
<dbReference type="AlphaFoldDB" id="A0RPS2"/>
<evidence type="ECO:0000256" key="1">
    <source>
        <dbReference type="ARBA" id="ARBA00023224"/>
    </source>
</evidence>
<dbReference type="GO" id="GO:0007165">
    <property type="term" value="P:signal transduction"/>
    <property type="evidence" value="ECO:0007669"/>
    <property type="project" value="UniProtKB-KW"/>
</dbReference>
<name>A0RPS2_CAMFF</name>
<feature type="transmembrane region" description="Helical" evidence="3">
    <location>
        <begin position="362"/>
        <end position="381"/>
    </location>
</feature>
<dbReference type="HOGENOM" id="CLU_000445_107_30_7"/>
<dbReference type="SMART" id="SM00283">
    <property type="entry name" value="MA"/>
    <property type="match status" value="1"/>
</dbReference>
<dbReference type="PANTHER" id="PTHR32089:SF112">
    <property type="entry name" value="LYSOZYME-LIKE PROTEIN-RELATED"/>
    <property type="match status" value="1"/>
</dbReference>
<dbReference type="GO" id="GO:0016020">
    <property type="term" value="C:membrane"/>
    <property type="evidence" value="ECO:0007669"/>
    <property type="project" value="InterPro"/>
</dbReference>
<dbReference type="Proteomes" id="UP000000760">
    <property type="component" value="Chromosome"/>
</dbReference>
<keyword evidence="3" id="KW-0472">Membrane</keyword>
<accession>A0RPS2</accession>
<dbReference type="eggNOG" id="COG0840">
    <property type="taxonomic scope" value="Bacteria"/>
</dbReference>
<evidence type="ECO:0000256" key="3">
    <source>
        <dbReference type="SAM" id="Phobius"/>
    </source>
</evidence>
<evidence type="ECO:0000313" key="5">
    <source>
        <dbReference type="EMBL" id="ABK81875.1"/>
    </source>
</evidence>
<protein>
    <submittedName>
        <fullName evidence="5">Methyl-accepting chemotaxis protein</fullName>
    </submittedName>
</protein>
<evidence type="ECO:0000256" key="2">
    <source>
        <dbReference type="PROSITE-ProRule" id="PRU00284"/>
    </source>
</evidence>
<gene>
    <name evidence="5" type="ordered locus">CFF8240_1041</name>
</gene>
<dbReference type="KEGG" id="cff:CFF8240_1041"/>
<dbReference type="Gene3D" id="1.10.287.950">
    <property type="entry name" value="Methyl-accepting chemotaxis protein"/>
    <property type="match status" value="1"/>
</dbReference>
<keyword evidence="3" id="KW-1133">Transmembrane helix</keyword>
<dbReference type="Gene3D" id="3.30.450.20">
    <property type="entry name" value="PAS domain"/>
    <property type="match status" value="1"/>
</dbReference>
<dbReference type="PROSITE" id="PS50111">
    <property type="entry name" value="CHEMOTAXIS_TRANSDUC_2"/>
    <property type="match status" value="1"/>
</dbReference>
<evidence type="ECO:0000259" key="4">
    <source>
        <dbReference type="PROSITE" id="PS50111"/>
    </source>
</evidence>
<organism evidence="5 6">
    <name type="scientific">Campylobacter fetus subsp. fetus (strain 82-40)</name>
    <dbReference type="NCBI Taxonomy" id="360106"/>
    <lineage>
        <taxon>Bacteria</taxon>
        <taxon>Pseudomonadati</taxon>
        <taxon>Campylobacterota</taxon>
        <taxon>Epsilonproteobacteria</taxon>
        <taxon>Campylobacterales</taxon>
        <taxon>Campylobacteraceae</taxon>
        <taxon>Campylobacter</taxon>
    </lineage>
</organism>